<sequence length="390" mass="44787">MPQFVMLTFDDAVNEQNMDFYRELLAPGRRRNRANGCNVAATFFVSAGYTDYSFVHELHSAGSEIALHSITHHNSLIYWRALDMAGWEAEFVGERHLMRDYALIPERDMVGARAPYLEIGLGDGYTMMRKHGFLYDSSVVLDYIRKPSKLPFFPYTLDYGLQTDCGVESCPGGRHRGMWLVPLNTFYMTARRDDGSRVQQSACAMPDACAPMPSTAEDTADYLRSNFESFYHTNRAPFPVFIHSTWLSDRERRRGYLSFVDWLLTKDDVFVVTVEEVVRFMRNPKPLGEYAQAKCSRATYFRRCPEIHTCPFPDASNVQTKFLVGCKPCPDKYPWLQEDTVRAAKMERSNTDAAEQSFSATYVFLCCSVLVVCACVLVTRLLRRRKVHHF</sequence>
<reference evidence="2 3" key="1">
    <citation type="journal article" date="2023" name="Arcadia Sci">
        <title>De novo assembly of a long-read Amblyomma americanum tick genome.</title>
        <authorList>
            <person name="Chou S."/>
            <person name="Poskanzer K.E."/>
            <person name="Rollins M."/>
            <person name="Thuy-Boun P.S."/>
        </authorList>
    </citation>
    <scope>NUCLEOTIDE SEQUENCE [LARGE SCALE GENOMIC DNA]</scope>
    <source>
        <strain evidence="2">F_SG_1</strain>
        <tissue evidence="2">Salivary glands</tissue>
    </source>
</reference>
<feature type="transmembrane region" description="Helical" evidence="1">
    <location>
        <begin position="362"/>
        <end position="382"/>
    </location>
</feature>
<accession>A0AAQ4DFN2</accession>
<dbReference type="SUPFAM" id="SSF88713">
    <property type="entry name" value="Glycoside hydrolase/deacetylase"/>
    <property type="match status" value="1"/>
</dbReference>
<name>A0AAQ4DFN2_AMBAM</name>
<evidence type="ECO:0000313" key="3">
    <source>
        <dbReference type="Proteomes" id="UP001321473"/>
    </source>
</evidence>
<dbReference type="Gene3D" id="3.20.20.370">
    <property type="entry name" value="Glycoside hydrolase/deacetylase"/>
    <property type="match status" value="1"/>
</dbReference>
<comment type="caution">
    <text evidence="2">The sequence shown here is derived from an EMBL/GenBank/DDBJ whole genome shotgun (WGS) entry which is preliminary data.</text>
</comment>
<dbReference type="GO" id="GO:0005975">
    <property type="term" value="P:carbohydrate metabolic process"/>
    <property type="evidence" value="ECO:0007669"/>
    <property type="project" value="InterPro"/>
</dbReference>
<protein>
    <recommendedName>
        <fullName evidence="4">Peritrophic membrane chitin binding protein</fullName>
    </recommendedName>
</protein>
<dbReference type="AlphaFoldDB" id="A0AAQ4DFN2"/>
<keyword evidence="1" id="KW-0812">Transmembrane</keyword>
<dbReference type="InterPro" id="IPR011330">
    <property type="entry name" value="Glyco_hydro/deAcase_b/a-brl"/>
</dbReference>
<keyword evidence="3" id="KW-1185">Reference proteome</keyword>
<dbReference type="EMBL" id="JARKHS020031361">
    <property type="protein sequence ID" value="KAK8761272.1"/>
    <property type="molecule type" value="Genomic_DNA"/>
</dbReference>
<proteinExistence type="predicted"/>
<keyword evidence="1" id="KW-0472">Membrane</keyword>
<evidence type="ECO:0000256" key="1">
    <source>
        <dbReference type="SAM" id="Phobius"/>
    </source>
</evidence>
<dbReference type="PANTHER" id="PTHR45985">
    <property type="match status" value="1"/>
</dbReference>
<dbReference type="InterPro" id="IPR052740">
    <property type="entry name" value="CE4"/>
</dbReference>
<dbReference type="Proteomes" id="UP001321473">
    <property type="component" value="Unassembled WGS sequence"/>
</dbReference>
<gene>
    <name evidence="2" type="ORF">V5799_027460</name>
</gene>
<dbReference type="PANTHER" id="PTHR45985:SF8">
    <property type="entry name" value="CHITIN DEACETYLASE-LIKE 9, ISOFORM A"/>
    <property type="match status" value="1"/>
</dbReference>
<evidence type="ECO:0008006" key="4">
    <source>
        <dbReference type="Google" id="ProtNLM"/>
    </source>
</evidence>
<organism evidence="2 3">
    <name type="scientific">Amblyomma americanum</name>
    <name type="common">Lone star tick</name>
    <dbReference type="NCBI Taxonomy" id="6943"/>
    <lineage>
        <taxon>Eukaryota</taxon>
        <taxon>Metazoa</taxon>
        <taxon>Ecdysozoa</taxon>
        <taxon>Arthropoda</taxon>
        <taxon>Chelicerata</taxon>
        <taxon>Arachnida</taxon>
        <taxon>Acari</taxon>
        <taxon>Parasitiformes</taxon>
        <taxon>Ixodida</taxon>
        <taxon>Ixodoidea</taxon>
        <taxon>Ixodidae</taxon>
        <taxon>Amblyomminae</taxon>
        <taxon>Amblyomma</taxon>
    </lineage>
</organism>
<evidence type="ECO:0000313" key="2">
    <source>
        <dbReference type="EMBL" id="KAK8761272.1"/>
    </source>
</evidence>
<keyword evidence="1" id="KW-1133">Transmembrane helix</keyword>